<evidence type="ECO:0000256" key="3">
    <source>
        <dbReference type="ARBA" id="ARBA00022475"/>
    </source>
</evidence>
<organism evidence="11 12">
    <name type="scientific">Candidatus Corynebacterium gallistercoris</name>
    <dbReference type="NCBI Taxonomy" id="2838530"/>
    <lineage>
        <taxon>Bacteria</taxon>
        <taxon>Bacillati</taxon>
        <taxon>Actinomycetota</taxon>
        <taxon>Actinomycetes</taxon>
        <taxon>Mycobacteriales</taxon>
        <taxon>Corynebacteriaceae</taxon>
        <taxon>Corynebacterium</taxon>
    </lineage>
</organism>
<evidence type="ECO:0000256" key="2">
    <source>
        <dbReference type="ARBA" id="ARBA00022448"/>
    </source>
</evidence>
<evidence type="ECO:0000256" key="5">
    <source>
        <dbReference type="ARBA" id="ARBA00022692"/>
    </source>
</evidence>
<evidence type="ECO:0000259" key="10">
    <source>
        <dbReference type="Pfam" id="PF04290"/>
    </source>
</evidence>
<dbReference type="GO" id="GO:0005886">
    <property type="term" value="C:plasma membrane"/>
    <property type="evidence" value="ECO:0007669"/>
    <property type="project" value="UniProtKB-SubCell"/>
</dbReference>
<evidence type="ECO:0000256" key="4">
    <source>
        <dbReference type="ARBA" id="ARBA00022519"/>
    </source>
</evidence>
<keyword evidence="7 9" id="KW-0472">Membrane</keyword>
<dbReference type="InterPro" id="IPR007387">
    <property type="entry name" value="TRAP_DctQ"/>
</dbReference>
<evidence type="ECO:0000313" key="12">
    <source>
        <dbReference type="Proteomes" id="UP000824189"/>
    </source>
</evidence>
<evidence type="ECO:0000256" key="6">
    <source>
        <dbReference type="ARBA" id="ARBA00022989"/>
    </source>
</evidence>
<feature type="transmembrane region" description="Helical" evidence="9">
    <location>
        <begin position="65"/>
        <end position="82"/>
    </location>
</feature>
<evidence type="ECO:0000256" key="9">
    <source>
        <dbReference type="SAM" id="Phobius"/>
    </source>
</evidence>
<keyword evidence="5 9" id="KW-0812">Transmembrane</keyword>
<protein>
    <submittedName>
        <fullName evidence="11">TRAP transporter small permease</fullName>
    </submittedName>
</protein>
<dbReference type="EMBL" id="DXFZ01000119">
    <property type="protein sequence ID" value="HIW96821.1"/>
    <property type="molecule type" value="Genomic_DNA"/>
</dbReference>
<dbReference type="GO" id="GO:0015740">
    <property type="term" value="P:C4-dicarboxylate transport"/>
    <property type="evidence" value="ECO:0007669"/>
    <property type="project" value="TreeGrafter"/>
</dbReference>
<sequence>MHEFNPKATVADTQLQRLSGRINRVVEYLAATFLILLSLAAMLQVLTRHVLDFSFVWTEELSRFSFIWCSFLGASVLTYHGGHATLDFLHDRLHGRSRAYHSLLVEVIVFLIASCLVIFSIPLVTITYQQLSPALQIPMACVYSAVMVTGALIAFHSLARGQAALRSIKSQKKAGE</sequence>
<evidence type="ECO:0000313" key="11">
    <source>
        <dbReference type="EMBL" id="HIW96821.1"/>
    </source>
</evidence>
<gene>
    <name evidence="11" type="ORF">H9867_10155</name>
</gene>
<comment type="caution">
    <text evidence="11">The sequence shown here is derived from an EMBL/GenBank/DDBJ whole genome shotgun (WGS) entry which is preliminary data.</text>
</comment>
<evidence type="ECO:0000256" key="8">
    <source>
        <dbReference type="ARBA" id="ARBA00038436"/>
    </source>
</evidence>
<keyword evidence="4" id="KW-0997">Cell inner membrane</keyword>
<comment type="subcellular location">
    <subcellularLocation>
        <location evidence="1">Cell inner membrane</location>
        <topology evidence="1">Multi-pass membrane protein</topology>
    </subcellularLocation>
</comment>
<feature type="transmembrane region" description="Helical" evidence="9">
    <location>
        <begin position="137"/>
        <end position="159"/>
    </location>
</feature>
<dbReference type="PANTHER" id="PTHR35011">
    <property type="entry name" value="2,3-DIKETO-L-GULONATE TRAP TRANSPORTER SMALL PERMEASE PROTEIN YIAM"/>
    <property type="match status" value="1"/>
</dbReference>
<keyword evidence="3" id="KW-1003">Cell membrane</keyword>
<evidence type="ECO:0000256" key="7">
    <source>
        <dbReference type="ARBA" id="ARBA00023136"/>
    </source>
</evidence>
<dbReference type="AlphaFoldDB" id="A0A9D1S201"/>
<dbReference type="InterPro" id="IPR055348">
    <property type="entry name" value="DctQ"/>
</dbReference>
<keyword evidence="6 9" id="KW-1133">Transmembrane helix</keyword>
<feature type="transmembrane region" description="Helical" evidence="9">
    <location>
        <begin position="103"/>
        <end position="125"/>
    </location>
</feature>
<dbReference type="PANTHER" id="PTHR35011:SF2">
    <property type="entry name" value="2,3-DIKETO-L-GULONATE TRAP TRANSPORTER SMALL PERMEASE PROTEIN YIAM"/>
    <property type="match status" value="1"/>
</dbReference>
<dbReference type="Pfam" id="PF04290">
    <property type="entry name" value="DctQ"/>
    <property type="match status" value="1"/>
</dbReference>
<proteinExistence type="inferred from homology"/>
<feature type="domain" description="Tripartite ATP-independent periplasmic transporters DctQ component" evidence="10">
    <location>
        <begin position="39"/>
        <end position="160"/>
    </location>
</feature>
<name>A0A9D1S201_9CORY</name>
<accession>A0A9D1S201</accession>
<comment type="similarity">
    <text evidence="8">Belongs to the TRAP transporter small permease family.</text>
</comment>
<keyword evidence="2" id="KW-0813">Transport</keyword>
<evidence type="ECO:0000256" key="1">
    <source>
        <dbReference type="ARBA" id="ARBA00004429"/>
    </source>
</evidence>
<reference evidence="11" key="1">
    <citation type="journal article" date="2021" name="PeerJ">
        <title>Extensive microbial diversity within the chicken gut microbiome revealed by metagenomics and culture.</title>
        <authorList>
            <person name="Gilroy R."/>
            <person name="Ravi A."/>
            <person name="Getino M."/>
            <person name="Pursley I."/>
            <person name="Horton D.L."/>
            <person name="Alikhan N.F."/>
            <person name="Baker D."/>
            <person name="Gharbi K."/>
            <person name="Hall N."/>
            <person name="Watson M."/>
            <person name="Adriaenssens E.M."/>
            <person name="Foster-Nyarko E."/>
            <person name="Jarju S."/>
            <person name="Secka A."/>
            <person name="Antonio M."/>
            <person name="Oren A."/>
            <person name="Chaudhuri R.R."/>
            <person name="La Ragione R."/>
            <person name="Hildebrand F."/>
            <person name="Pallen M.J."/>
        </authorList>
    </citation>
    <scope>NUCLEOTIDE SEQUENCE</scope>
    <source>
        <strain evidence="11">4376</strain>
    </source>
</reference>
<dbReference type="GO" id="GO:0022857">
    <property type="term" value="F:transmembrane transporter activity"/>
    <property type="evidence" value="ECO:0007669"/>
    <property type="project" value="TreeGrafter"/>
</dbReference>
<dbReference type="Proteomes" id="UP000824189">
    <property type="component" value="Unassembled WGS sequence"/>
</dbReference>
<reference evidence="11" key="2">
    <citation type="submission" date="2021-04" db="EMBL/GenBank/DDBJ databases">
        <authorList>
            <person name="Gilroy R."/>
        </authorList>
    </citation>
    <scope>NUCLEOTIDE SEQUENCE</scope>
    <source>
        <strain evidence="11">4376</strain>
    </source>
</reference>
<feature type="transmembrane region" description="Helical" evidence="9">
    <location>
        <begin position="25"/>
        <end position="45"/>
    </location>
</feature>